<name>A0A415EWT6_ENTCA</name>
<feature type="region of interest" description="Disordered" evidence="3">
    <location>
        <begin position="32"/>
        <end position="188"/>
    </location>
</feature>
<evidence type="ECO:0000256" key="2">
    <source>
        <dbReference type="ARBA" id="ARBA00022801"/>
    </source>
</evidence>
<feature type="compositionally biased region" description="Acidic residues" evidence="3">
    <location>
        <begin position="121"/>
        <end position="143"/>
    </location>
</feature>
<proteinExistence type="inferred from homology"/>
<reference evidence="6 7" key="1">
    <citation type="submission" date="2018-08" db="EMBL/GenBank/DDBJ databases">
        <title>A genome reference for cultivated species of the human gut microbiota.</title>
        <authorList>
            <person name="Zou Y."/>
            <person name="Xue W."/>
            <person name="Luo G."/>
        </authorList>
    </citation>
    <scope>NUCLEOTIDE SEQUENCE [LARGE SCALE GENOMIC DNA]</scope>
    <source>
        <strain evidence="6 7">AF48-16</strain>
    </source>
</reference>
<feature type="compositionally biased region" description="Acidic residues" evidence="3">
    <location>
        <begin position="47"/>
        <end position="64"/>
    </location>
</feature>
<organism evidence="6 7">
    <name type="scientific">Enterococcus casseliflavus</name>
    <name type="common">Enterococcus flavescens</name>
    <dbReference type="NCBI Taxonomy" id="37734"/>
    <lineage>
        <taxon>Bacteria</taxon>
        <taxon>Bacillati</taxon>
        <taxon>Bacillota</taxon>
        <taxon>Bacilli</taxon>
        <taxon>Lactobacillales</taxon>
        <taxon>Enterococcaceae</taxon>
        <taxon>Enterococcus</taxon>
    </lineage>
</organism>
<evidence type="ECO:0000259" key="5">
    <source>
        <dbReference type="PROSITE" id="PS50911"/>
    </source>
</evidence>
<feature type="compositionally biased region" description="Polar residues" evidence="3">
    <location>
        <begin position="35"/>
        <end position="46"/>
    </location>
</feature>
<dbReference type="Gene3D" id="4.10.80.30">
    <property type="entry name" value="DNA polymerase, domain 6"/>
    <property type="match status" value="1"/>
</dbReference>
<dbReference type="PANTHER" id="PTHR33308">
    <property type="entry name" value="PEPTIDOGLYCAN HYDROLASE FLGJ"/>
    <property type="match status" value="1"/>
</dbReference>
<evidence type="ECO:0000256" key="1">
    <source>
        <dbReference type="ARBA" id="ARBA00010266"/>
    </source>
</evidence>
<dbReference type="InterPro" id="IPR002901">
    <property type="entry name" value="MGlyc_endo_b_GlcNAc-like_dom"/>
</dbReference>
<gene>
    <name evidence="6" type="ORF">DW084_03230</name>
</gene>
<dbReference type="AlphaFoldDB" id="A0A415EWT6"/>
<keyword evidence="2" id="KW-0378">Hydrolase</keyword>
<dbReference type="SMART" id="SM00047">
    <property type="entry name" value="LYZ2"/>
    <property type="match status" value="1"/>
</dbReference>
<evidence type="ECO:0000313" key="7">
    <source>
        <dbReference type="Proteomes" id="UP000286288"/>
    </source>
</evidence>
<comment type="caution">
    <text evidence="6">The sequence shown here is derived from an EMBL/GenBank/DDBJ whole genome shotgun (WGS) entry which is preliminary data.</text>
</comment>
<dbReference type="Gene3D" id="3.90.1720.10">
    <property type="entry name" value="endopeptidase domain like (from Nostoc punctiforme)"/>
    <property type="match status" value="1"/>
</dbReference>
<evidence type="ECO:0000256" key="4">
    <source>
        <dbReference type="SAM" id="SignalP"/>
    </source>
</evidence>
<dbReference type="PANTHER" id="PTHR33308:SF9">
    <property type="entry name" value="PEPTIDOGLYCAN HYDROLASE FLGJ"/>
    <property type="match status" value="1"/>
</dbReference>
<dbReference type="Gene3D" id="1.10.530.10">
    <property type="match status" value="1"/>
</dbReference>
<dbReference type="SUPFAM" id="SSF54001">
    <property type="entry name" value="Cysteine proteinases"/>
    <property type="match status" value="1"/>
</dbReference>
<dbReference type="PROSITE" id="PS50911">
    <property type="entry name" value="CHAP"/>
    <property type="match status" value="1"/>
</dbReference>
<feature type="compositionally biased region" description="Basic and acidic residues" evidence="3">
    <location>
        <begin position="144"/>
        <end position="164"/>
    </location>
</feature>
<feature type="chain" id="PRO_5019123803" evidence="4">
    <location>
        <begin position="31"/>
        <end position="683"/>
    </location>
</feature>
<dbReference type="InterPro" id="IPR007921">
    <property type="entry name" value="CHAP_dom"/>
</dbReference>
<dbReference type="GO" id="GO:0004040">
    <property type="term" value="F:amidase activity"/>
    <property type="evidence" value="ECO:0007669"/>
    <property type="project" value="InterPro"/>
</dbReference>
<evidence type="ECO:0000256" key="3">
    <source>
        <dbReference type="SAM" id="MobiDB-lite"/>
    </source>
</evidence>
<dbReference type="EMBL" id="QRMZ01000003">
    <property type="protein sequence ID" value="RHK07693.1"/>
    <property type="molecule type" value="Genomic_DNA"/>
</dbReference>
<sequence>MKRRKKKSYLTVFSTGILASQLFVSPVLLAKESPQPDSYSENTNVEQELDDQDSSAAEDQESQEDVSKEQTEGSTELSTESNETLMDSETADTVVETPDSSEEVDSTQTTESSETTKLDESESTEPSEEEEKIDAETDDLEVETENKPKETDLIDESLAPKENEISTDSNENTENAKKEEPKTPPIIAPEQVINPVVQTPDATSHLKNSFYDGRTIDLPESFRAVKIADSNLLDFTLPILADYDAQWQAAFVYEIIGQIGELEEPLTMDEWINERIKAVIKGEASWIEKEQQIEQLQPGDLLYDANKLIGIYLADGYQASLVTNQEEPTKSAIEVQRVSIEEPLSIRRLSNPELATYGEKLVTEYPAPYEFTVNQKTQTFIETLAQEAQSLGQEYDVFASVLIAQAILESGSGDSGLSSSPHYNLFGIKGSYQGSSVTLPTMEDKGNGELFQIQAAFRSYSSYRDSMADYVKLIRGGITGNPAFYQDVWRSESKNYLRAADALTGTYATDVNYSKKINSLIAVYGLTQYDQVIATETGLFIQGKEQIPEEYRSLMTFPEYNGRDYNLSGSYPVGQCTWYVFNRVSQLGGQVDDYMGNGGQWGKTGRRLGYNVSQTPKAGSMISFAPGTAGSDPRYGHVAFVEAVGPNGILVSEGNVYGGTTISYRVISNELAHSSSVSYIMPK</sequence>
<dbReference type="InterPro" id="IPR051056">
    <property type="entry name" value="Glycosyl_Hydrolase_73"/>
</dbReference>
<keyword evidence="4" id="KW-0732">Signal</keyword>
<feature type="signal peptide" evidence="4">
    <location>
        <begin position="1"/>
        <end position="30"/>
    </location>
</feature>
<dbReference type="Pfam" id="PF05257">
    <property type="entry name" value="CHAP"/>
    <property type="match status" value="1"/>
</dbReference>
<protein>
    <submittedName>
        <fullName evidence="6">CHAP domain-containing protein</fullName>
    </submittedName>
</protein>
<accession>A0A415EWT6</accession>
<feature type="domain" description="Peptidase C51" evidence="5">
    <location>
        <begin position="551"/>
        <end position="681"/>
    </location>
</feature>
<dbReference type="InterPro" id="IPR038765">
    <property type="entry name" value="Papain-like_cys_pep_sf"/>
</dbReference>
<feature type="compositionally biased region" description="Polar residues" evidence="3">
    <location>
        <begin position="72"/>
        <end position="87"/>
    </location>
</feature>
<dbReference type="Proteomes" id="UP000286288">
    <property type="component" value="Unassembled WGS sequence"/>
</dbReference>
<dbReference type="Pfam" id="PF01832">
    <property type="entry name" value="Glucosaminidase"/>
    <property type="match status" value="1"/>
</dbReference>
<comment type="similarity">
    <text evidence="1">Belongs to the glycosyl hydrolase 73 family.</text>
</comment>
<evidence type="ECO:0000313" key="6">
    <source>
        <dbReference type="EMBL" id="RHK07693.1"/>
    </source>
</evidence>